<sequence>MFLPLILVPIAVALFAIFPLTDTDIWWHLACAREWVTTWTPVREPVVNVHQYFQQTVALVYDIGGAPLLVAFKAILWGIVFVLFLLPSMLTPNLNNENAVDSRGDISPVTFAGIAVLLFIFRYQFEMRPVLLSMLFLGIYWNVLPWLFFGWRERNVERSSISKKFHHVLHLTFHDVTKLFKFLGVLLILFIQWIWCKCQGLYILGLVLAFGFFSYSLWFRRWVRFGKVRQWNGVRIPLRTIAWQILFVILLFAMPFFHHDGLDLLPYPFELLDRLLGLSPSAIIFSNEIAENRSPITLLLNGENVLQSALMLVLCVAGIILAAVRWYLQPSPDASWQLSWQTNERVEAIFNRRMLPSWLFITAILALVAERNFVLFLPIFVAIVVHFSMLPSSSNVKLKNTKLKIKNTSIKLKNRLAEKSRKLGSKLKLKGKLAQKTRNLSHTLSPLLTSEFLLAAVVLAFVFGHWSKSLSAYDSMVAYQRVPVGAAHWMMENPHPGRLFNDDRAGGYLAFMNPLDSIYIDGRFILKTADFFERYLAYANMPRLFLVDADSLDIDRVVLPLRYYARWDKLLATLDSSEKWHVAYRDSLFVVMDRTLR</sequence>
<feature type="transmembrane region" description="Helical" evidence="1">
    <location>
        <begin position="444"/>
        <end position="466"/>
    </location>
</feature>
<keyword evidence="1" id="KW-0812">Transmembrane</keyword>
<feature type="transmembrane region" description="Helical" evidence="1">
    <location>
        <begin position="240"/>
        <end position="258"/>
    </location>
</feature>
<evidence type="ECO:0000313" key="3">
    <source>
        <dbReference type="Proteomes" id="UP000255423"/>
    </source>
</evidence>
<reference evidence="2 3" key="1">
    <citation type="submission" date="2017-08" db="EMBL/GenBank/DDBJ databases">
        <authorList>
            <person name="de Groot N.N."/>
        </authorList>
    </citation>
    <scope>NUCLEOTIDE SEQUENCE [LARGE SCALE GENOMIC DNA]</scope>
    <source>
        <strain evidence="2 3">HM2</strain>
    </source>
</reference>
<feature type="transmembrane region" description="Helical" evidence="1">
    <location>
        <begin position="375"/>
        <end position="396"/>
    </location>
</feature>
<dbReference type="Proteomes" id="UP000255423">
    <property type="component" value="Unassembled WGS sequence"/>
</dbReference>
<name>A0A380RW27_FIBSU</name>
<proteinExistence type="predicted"/>
<dbReference type="EMBL" id="UHJL01000001">
    <property type="protein sequence ID" value="SUQ19614.1"/>
    <property type="molecule type" value="Genomic_DNA"/>
</dbReference>
<evidence type="ECO:0000313" key="2">
    <source>
        <dbReference type="EMBL" id="SUQ19614.1"/>
    </source>
</evidence>
<evidence type="ECO:0000256" key="1">
    <source>
        <dbReference type="SAM" id="Phobius"/>
    </source>
</evidence>
<accession>A0A380RW27</accession>
<feature type="transmembrane region" description="Helical" evidence="1">
    <location>
        <begin position="305"/>
        <end position="328"/>
    </location>
</feature>
<feature type="transmembrane region" description="Helical" evidence="1">
    <location>
        <begin position="172"/>
        <end position="195"/>
    </location>
</feature>
<dbReference type="AlphaFoldDB" id="A0A380RW27"/>
<keyword evidence="1" id="KW-1133">Transmembrane helix</keyword>
<protein>
    <submittedName>
        <fullName evidence="2">Uncharacterized protein</fullName>
    </submittedName>
</protein>
<feature type="transmembrane region" description="Helical" evidence="1">
    <location>
        <begin position="106"/>
        <end position="125"/>
    </location>
</feature>
<feature type="transmembrane region" description="Helical" evidence="1">
    <location>
        <begin position="349"/>
        <end position="369"/>
    </location>
</feature>
<organism evidence="2 3">
    <name type="scientific">Fibrobacter succinogenes</name>
    <name type="common">Bacteroides succinogenes</name>
    <dbReference type="NCBI Taxonomy" id="833"/>
    <lineage>
        <taxon>Bacteria</taxon>
        <taxon>Pseudomonadati</taxon>
        <taxon>Fibrobacterota</taxon>
        <taxon>Fibrobacteria</taxon>
        <taxon>Fibrobacterales</taxon>
        <taxon>Fibrobacteraceae</taxon>
        <taxon>Fibrobacter</taxon>
    </lineage>
</organism>
<feature type="transmembrane region" description="Helical" evidence="1">
    <location>
        <begin position="66"/>
        <end position="86"/>
    </location>
</feature>
<gene>
    <name evidence="2" type="ORF">SAMN05661053_0854</name>
</gene>
<dbReference type="RefSeq" id="WP_109572198.1">
    <property type="nucleotide sequence ID" value="NZ_UHJL01000001.1"/>
</dbReference>
<feature type="transmembrane region" description="Helical" evidence="1">
    <location>
        <begin position="201"/>
        <end position="219"/>
    </location>
</feature>
<keyword evidence="1" id="KW-0472">Membrane</keyword>
<feature type="transmembrane region" description="Helical" evidence="1">
    <location>
        <begin position="131"/>
        <end position="151"/>
    </location>
</feature>